<feature type="compositionally biased region" description="Low complexity" evidence="1">
    <location>
        <begin position="99"/>
        <end position="111"/>
    </location>
</feature>
<protein>
    <submittedName>
        <fullName evidence="2">Uncharacterized protein</fullName>
    </submittedName>
</protein>
<sequence length="539" mass="58790">MCQQPPDGAIRGMLGAIASPDITIKKCQLVPSLRPQRIYEVTLSDDRTVQLVLPPPAMWRPLRSEQDLVTAEAAAVRWITETLAQQDGTTKAEPEEQRSFSPSSSTSRPTLLTTPLSPASLFLPTLLHNGQDSPAPSSAFAIYAPPTTTSGDASKPSSSAPLSLLAHPPSAASQHAIDLHLGRLFRQLASLTSPTGRFGPLAAVLNATPPRTVSYRHQLVGPGRPGRKGSPGPWNLHQIPRIVVEGSLAVTRGAGTWSVAFHSMLEAVLRDGEDMGIVMPYPAVRRQFRRLGYLLDEVTVGRLVVVGALGRGNVLVEGEGGWEGVHGGDRGEDGEEMGKGAGKEGGEVAGGCEEEKGVKEGGEEEIIKEETDTQEDQQQQPRTPPKLKLAGLRDWSSCVFGDPLFATVFSDPQQHQQPPQPSASFLEGFNEAKPEEYEPNILDRDHRFPLDTTLIEGIETAWIRLFLYQAYHAVTRVITEFYRPRQDSSARELAARRRLNQVLAWLAEVPDDVKRRHHRPSGDMSPAKRLKGDEEVEGS</sequence>
<proteinExistence type="predicted"/>
<accession>A0AAN6MSF0</accession>
<keyword evidence="3" id="KW-1185">Reference proteome</keyword>
<dbReference type="AlphaFoldDB" id="A0AAN6MSF0"/>
<feature type="region of interest" description="Disordered" evidence="1">
    <location>
        <begin position="320"/>
        <end position="363"/>
    </location>
</feature>
<comment type="caution">
    <text evidence="2">The sequence shown here is derived from an EMBL/GenBank/DDBJ whole genome shotgun (WGS) entry which is preliminary data.</text>
</comment>
<feature type="region of interest" description="Disordered" evidence="1">
    <location>
        <begin position="513"/>
        <end position="539"/>
    </location>
</feature>
<dbReference type="Proteomes" id="UP001303889">
    <property type="component" value="Unassembled WGS sequence"/>
</dbReference>
<gene>
    <name evidence="2" type="ORF">C8A05DRAFT_40931</name>
</gene>
<evidence type="ECO:0000313" key="3">
    <source>
        <dbReference type="Proteomes" id="UP001303889"/>
    </source>
</evidence>
<reference evidence="2" key="2">
    <citation type="submission" date="2023-05" db="EMBL/GenBank/DDBJ databases">
        <authorList>
            <consortium name="Lawrence Berkeley National Laboratory"/>
            <person name="Steindorff A."/>
            <person name="Hensen N."/>
            <person name="Bonometti L."/>
            <person name="Westerberg I."/>
            <person name="Brannstrom I.O."/>
            <person name="Guillou S."/>
            <person name="Cros-Aarteil S."/>
            <person name="Calhoun S."/>
            <person name="Haridas S."/>
            <person name="Kuo A."/>
            <person name="Mondo S."/>
            <person name="Pangilinan J."/>
            <person name="Riley R."/>
            <person name="Labutti K."/>
            <person name="Andreopoulos B."/>
            <person name="Lipzen A."/>
            <person name="Chen C."/>
            <person name="Yanf M."/>
            <person name="Daum C."/>
            <person name="Ng V."/>
            <person name="Clum A."/>
            <person name="Ohm R."/>
            <person name="Martin F."/>
            <person name="Silar P."/>
            <person name="Natvig D."/>
            <person name="Lalanne C."/>
            <person name="Gautier V."/>
            <person name="Ament-Velasquez S.L."/>
            <person name="Kruys A."/>
            <person name="Hutchinson M.I."/>
            <person name="Powell A.J."/>
            <person name="Barry K."/>
            <person name="Miller A.N."/>
            <person name="Grigoriev I.V."/>
            <person name="Debuchy R."/>
            <person name="Gladieux P."/>
            <person name="Thoren M.H."/>
            <person name="Johannesson H."/>
        </authorList>
    </citation>
    <scope>NUCLEOTIDE SEQUENCE</scope>
    <source>
        <strain evidence="2">CBS 103.79</strain>
    </source>
</reference>
<dbReference type="EMBL" id="MU855332">
    <property type="protein sequence ID" value="KAK3906265.1"/>
    <property type="molecule type" value="Genomic_DNA"/>
</dbReference>
<evidence type="ECO:0000256" key="1">
    <source>
        <dbReference type="SAM" id="MobiDB-lite"/>
    </source>
</evidence>
<feature type="compositionally biased region" description="Basic and acidic residues" evidence="1">
    <location>
        <begin position="326"/>
        <end position="346"/>
    </location>
</feature>
<evidence type="ECO:0000313" key="2">
    <source>
        <dbReference type="EMBL" id="KAK3906265.1"/>
    </source>
</evidence>
<organism evidence="2 3">
    <name type="scientific">Staphylotrichum tortipilum</name>
    <dbReference type="NCBI Taxonomy" id="2831512"/>
    <lineage>
        <taxon>Eukaryota</taxon>
        <taxon>Fungi</taxon>
        <taxon>Dikarya</taxon>
        <taxon>Ascomycota</taxon>
        <taxon>Pezizomycotina</taxon>
        <taxon>Sordariomycetes</taxon>
        <taxon>Sordariomycetidae</taxon>
        <taxon>Sordariales</taxon>
        <taxon>Chaetomiaceae</taxon>
        <taxon>Staphylotrichum</taxon>
    </lineage>
</organism>
<reference evidence="2" key="1">
    <citation type="journal article" date="2023" name="Mol. Phylogenet. Evol.">
        <title>Genome-scale phylogeny and comparative genomics of the fungal order Sordariales.</title>
        <authorList>
            <person name="Hensen N."/>
            <person name="Bonometti L."/>
            <person name="Westerberg I."/>
            <person name="Brannstrom I.O."/>
            <person name="Guillou S."/>
            <person name="Cros-Aarteil S."/>
            <person name="Calhoun S."/>
            <person name="Haridas S."/>
            <person name="Kuo A."/>
            <person name="Mondo S."/>
            <person name="Pangilinan J."/>
            <person name="Riley R."/>
            <person name="LaButti K."/>
            <person name="Andreopoulos B."/>
            <person name="Lipzen A."/>
            <person name="Chen C."/>
            <person name="Yan M."/>
            <person name="Daum C."/>
            <person name="Ng V."/>
            <person name="Clum A."/>
            <person name="Steindorff A."/>
            <person name="Ohm R.A."/>
            <person name="Martin F."/>
            <person name="Silar P."/>
            <person name="Natvig D.O."/>
            <person name="Lalanne C."/>
            <person name="Gautier V."/>
            <person name="Ament-Velasquez S.L."/>
            <person name="Kruys A."/>
            <person name="Hutchinson M.I."/>
            <person name="Powell A.J."/>
            <person name="Barry K."/>
            <person name="Miller A.N."/>
            <person name="Grigoriev I.V."/>
            <person name="Debuchy R."/>
            <person name="Gladieux P."/>
            <person name="Hiltunen Thoren M."/>
            <person name="Johannesson H."/>
        </authorList>
    </citation>
    <scope>NUCLEOTIDE SEQUENCE</scope>
    <source>
        <strain evidence="2">CBS 103.79</strain>
    </source>
</reference>
<feature type="region of interest" description="Disordered" evidence="1">
    <location>
        <begin position="85"/>
        <end position="111"/>
    </location>
</feature>
<name>A0AAN6MSF0_9PEZI</name>